<sequence>MASMKFDLPLLDYKTRFALWQVKMRTILAQSSDLDEALDGFGGKGQKSWTAEDKRRDQLWLKLESICMSKDLTGKMHVKMKLFTHKLQEGGLVMNHLSIFKEIVADLVSMEVKYDDEDLALLLLCSLPTSFANFQDTILLSRDELTLAEVYEALQTREKMKGMVQSDVSSSKGEVLQVRGSPEQKTYNNNNNRDKSKNSKGRFKSRGRDKFCMYCKKDIHVIEDCWKLQNKEKKMASVVSVVDTFNSGDVLVVFASCVAGRDEWILDSACSFHICSNRDGIGSYESMQSEDVVRMGDNNPREIVGIGSVQIKMHDGMIRTLKDVRHIPGMARNLISLSTLDVEGYKHSGSGGVYKVSKGSLIHMIGDMNSAKLYVLRGSTLHDSVTAATVSNDEPSKTNLWHMRLGHMSELGMAELIKRDMLDGCTVGKMKLCEHCVFGKHKRVKFNASVHTTKGTLDYVHADLWGLSRKPSYGGARYMLTIIDDYSRKVWSYFLKNKDDTFAVFKEWKVMIERQTEKKHSPAILQPQNQSTTDHKTKRSCGPRPRLIEECDIVHYAFSCAEQVENINEPATYTEAVVSGDREKWISAMQEEIQSLKKNDTWDVVRLPKHKKVVRCKWIFKRKKGLSYNFTADLDKRRSLIGYVFTIGGCAVS</sequence>
<organism evidence="5 6">
    <name type="scientific">Miscanthus lutarioriparius</name>
    <dbReference type="NCBI Taxonomy" id="422564"/>
    <lineage>
        <taxon>Eukaryota</taxon>
        <taxon>Viridiplantae</taxon>
        <taxon>Streptophyta</taxon>
        <taxon>Embryophyta</taxon>
        <taxon>Tracheophyta</taxon>
        <taxon>Spermatophyta</taxon>
        <taxon>Magnoliopsida</taxon>
        <taxon>Liliopsida</taxon>
        <taxon>Poales</taxon>
        <taxon>Poaceae</taxon>
        <taxon>PACMAD clade</taxon>
        <taxon>Panicoideae</taxon>
        <taxon>Andropogonodae</taxon>
        <taxon>Andropogoneae</taxon>
        <taxon>Saccharinae</taxon>
        <taxon>Miscanthus</taxon>
    </lineage>
</organism>
<evidence type="ECO:0000256" key="1">
    <source>
        <dbReference type="ARBA" id="ARBA00022670"/>
    </source>
</evidence>
<dbReference type="Pfam" id="PF14223">
    <property type="entry name" value="Retrotran_gag_2"/>
    <property type="match status" value="1"/>
</dbReference>
<dbReference type="PANTHER" id="PTHR42648">
    <property type="entry name" value="TRANSPOSASE, PUTATIVE-RELATED"/>
    <property type="match status" value="1"/>
</dbReference>
<dbReference type="GO" id="GO:0003676">
    <property type="term" value="F:nucleic acid binding"/>
    <property type="evidence" value="ECO:0007669"/>
    <property type="project" value="InterPro"/>
</dbReference>
<dbReference type="PANTHER" id="PTHR42648:SF28">
    <property type="entry name" value="TRANSPOSON-ENCODED PROTEIN WITH RIBONUCLEASE H-LIKE AND RETROVIRUS ZINC FINGER-LIKE DOMAINS"/>
    <property type="match status" value="1"/>
</dbReference>
<protein>
    <submittedName>
        <fullName evidence="5">Uncharacterized protein</fullName>
    </submittedName>
</protein>
<dbReference type="SUPFAM" id="SSF53098">
    <property type="entry name" value="Ribonuclease H-like"/>
    <property type="match status" value="1"/>
</dbReference>
<dbReference type="AlphaFoldDB" id="A0A811P5B5"/>
<proteinExistence type="predicted"/>
<evidence type="ECO:0000313" key="5">
    <source>
        <dbReference type="EMBL" id="CAD6236154.1"/>
    </source>
</evidence>
<keyword evidence="1" id="KW-0645">Protease</keyword>
<dbReference type="Pfam" id="PF13976">
    <property type="entry name" value="gag_pre-integrs"/>
    <property type="match status" value="1"/>
</dbReference>
<comment type="caution">
    <text evidence="5">The sequence shown here is derived from an EMBL/GenBank/DDBJ whole genome shotgun (WGS) entry which is preliminary data.</text>
</comment>
<dbReference type="InterPro" id="IPR012337">
    <property type="entry name" value="RNaseH-like_sf"/>
</dbReference>
<dbReference type="OrthoDB" id="674974at2759"/>
<dbReference type="EMBL" id="CAJGYO010000006">
    <property type="protein sequence ID" value="CAD6236154.1"/>
    <property type="molecule type" value="Genomic_DNA"/>
</dbReference>
<dbReference type="InterPro" id="IPR039537">
    <property type="entry name" value="Retrotran_Ty1/copia-like"/>
</dbReference>
<dbReference type="Gene3D" id="3.30.420.10">
    <property type="entry name" value="Ribonuclease H-like superfamily/Ribonuclease H"/>
    <property type="match status" value="1"/>
</dbReference>
<dbReference type="Proteomes" id="UP000604825">
    <property type="component" value="Unassembled WGS sequence"/>
</dbReference>
<evidence type="ECO:0000313" key="6">
    <source>
        <dbReference type="Proteomes" id="UP000604825"/>
    </source>
</evidence>
<dbReference type="GO" id="GO:0006508">
    <property type="term" value="P:proteolysis"/>
    <property type="evidence" value="ECO:0007669"/>
    <property type="project" value="UniProtKB-KW"/>
</dbReference>
<dbReference type="Pfam" id="PF22936">
    <property type="entry name" value="Pol_BBD"/>
    <property type="match status" value="1"/>
</dbReference>
<evidence type="ECO:0000256" key="2">
    <source>
        <dbReference type="SAM" id="MobiDB-lite"/>
    </source>
</evidence>
<feature type="domain" description="GAG-pre-integrase" evidence="3">
    <location>
        <begin position="372"/>
        <end position="441"/>
    </location>
</feature>
<dbReference type="InterPro" id="IPR036397">
    <property type="entry name" value="RNaseH_sf"/>
</dbReference>
<keyword evidence="6" id="KW-1185">Reference proteome</keyword>
<gene>
    <name evidence="5" type="ORF">NCGR_LOCUS24156</name>
</gene>
<dbReference type="InterPro" id="IPR054722">
    <property type="entry name" value="PolX-like_BBD"/>
</dbReference>
<evidence type="ECO:0000259" key="3">
    <source>
        <dbReference type="Pfam" id="PF13976"/>
    </source>
</evidence>
<name>A0A811P5B5_9POAL</name>
<dbReference type="GO" id="GO:0008233">
    <property type="term" value="F:peptidase activity"/>
    <property type="evidence" value="ECO:0007669"/>
    <property type="project" value="UniProtKB-KW"/>
</dbReference>
<dbReference type="InterPro" id="IPR025724">
    <property type="entry name" value="GAG-pre-integrase_dom"/>
</dbReference>
<accession>A0A811P5B5</accession>
<feature type="region of interest" description="Disordered" evidence="2">
    <location>
        <begin position="164"/>
        <end position="204"/>
    </location>
</feature>
<reference evidence="5" key="1">
    <citation type="submission" date="2020-10" db="EMBL/GenBank/DDBJ databases">
        <authorList>
            <person name="Han B."/>
            <person name="Lu T."/>
            <person name="Zhao Q."/>
            <person name="Huang X."/>
            <person name="Zhao Y."/>
        </authorList>
    </citation>
    <scope>NUCLEOTIDE SEQUENCE</scope>
</reference>
<evidence type="ECO:0000259" key="4">
    <source>
        <dbReference type="Pfam" id="PF22936"/>
    </source>
</evidence>
<keyword evidence="1" id="KW-0378">Hydrolase</keyword>
<feature type="domain" description="Retrovirus-related Pol polyprotein from transposon TNT 1-94-like beta-barrel" evidence="4">
    <location>
        <begin position="264"/>
        <end position="345"/>
    </location>
</feature>